<name>A0A403FLP9_SALEN</name>
<sequence>MRVYLVTTDCYFHCGLVAACHQKNIEVIGVKPGDISELRGDYRIHESDTLVIALDAWRGRIIEFITDLKILSSLKMKTILVSESMSHIRRAGGYQLSKCSPFSDYVRVFLLPRLTYEHAVRNLPLSAKNWMMLEAFYHGLPERELCQVTGGNVKKIYSYKTLMLRSLGIRRFNYLYQMF</sequence>
<comment type="caution">
    <text evidence="1">The sequence shown here is derived from an EMBL/GenBank/DDBJ whole genome shotgun (WGS) entry which is preliminary data.</text>
</comment>
<accession>A0A403FLP9</accession>
<reference evidence="1" key="1">
    <citation type="submission" date="2018-07" db="EMBL/GenBank/DDBJ databases">
        <authorList>
            <consortium name="GenomeTrakr network: Whole genome sequencing for foodborne pathogen traceback"/>
        </authorList>
    </citation>
    <scope>NUCLEOTIDE SEQUENCE [LARGE SCALE GENOMIC DNA]</scope>
    <source>
        <strain evidence="1">NC_WHO_S053</strain>
    </source>
</reference>
<gene>
    <name evidence="1" type="ORF">DTI44_22040</name>
</gene>
<dbReference type="Proteomes" id="UP000839535">
    <property type="component" value="Unassembled WGS sequence"/>
</dbReference>
<proteinExistence type="predicted"/>
<dbReference type="AlphaFoldDB" id="A0A403FLP9"/>
<dbReference type="PROSITE" id="PS51257">
    <property type="entry name" value="PROKAR_LIPOPROTEIN"/>
    <property type="match status" value="1"/>
</dbReference>
<dbReference type="EMBL" id="RTTD01000071">
    <property type="protein sequence ID" value="MJY20971.1"/>
    <property type="molecule type" value="Genomic_DNA"/>
</dbReference>
<protein>
    <submittedName>
        <fullName evidence="1">Uncharacterized protein</fullName>
    </submittedName>
</protein>
<evidence type="ECO:0000313" key="1">
    <source>
        <dbReference type="EMBL" id="MJY20971.1"/>
    </source>
</evidence>
<organism evidence="1">
    <name type="scientific">Salmonella enteritidis</name>
    <dbReference type="NCBI Taxonomy" id="149539"/>
    <lineage>
        <taxon>Bacteria</taxon>
        <taxon>Pseudomonadati</taxon>
        <taxon>Pseudomonadota</taxon>
        <taxon>Gammaproteobacteria</taxon>
        <taxon>Enterobacterales</taxon>
        <taxon>Enterobacteriaceae</taxon>
        <taxon>Salmonella</taxon>
    </lineage>
</organism>